<accession>A0A1G8RCH3</accession>
<dbReference type="EMBL" id="FNEV01000002">
    <property type="protein sequence ID" value="SDJ14631.1"/>
    <property type="molecule type" value="Genomic_DNA"/>
</dbReference>
<keyword evidence="1" id="KW-0472">Membrane</keyword>
<evidence type="ECO:0000313" key="2">
    <source>
        <dbReference type="EMBL" id="SDJ14631.1"/>
    </source>
</evidence>
<keyword evidence="1" id="KW-1133">Transmembrane helix</keyword>
<gene>
    <name evidence="2" type="ORF">SAMN04490247_0951</name>
</gene>
<keyword evidence="1" id="KW-0812">Transmembrane</keyword>
<keyword evidence="3" id="KW-1185">Reference proteome</keyword>
<feature type="transmembrane region" description="Helical" evidence="1">
    <location>
        <begin position="7"/>
        <end position="25"/>
    </location>
</feature>
<feature type="transmembrane region" description="Helical" evidence="1">
    <location>
        <begin position="31"/>
        <end position="49"/>
    </location>
</feature>
<organism evidence="2 3">
    <name type="scientific">Salimicrobium halophilum</name>
    <dbReference type="NCBI Taxonomy" id="86666"/>
    <lineage>
        <taxon>Bacteria</taxon>
        <taxon>Bacillati</taxon>
        <taxon>Bacillota</taxon>
        <taxon>Bacilli</taxon>
        <taxon>Bacillales</taxon>
        <taxon>Bacillaceae</taxon>
        <taxon>Salimicrobium</taxon>
    </lineage>
</organism>
<feature type="transmembrane region" description="Helical" evidence="1">
    <location>
        <begin position="56"/>
        <end position="77"/>
    </location>
</feature>
<proteinExistence type="predicted"/>
<sequence>MKEKLSYIFYWLILLLGIHSFWQFFFVEYGFVYTMIFTFSCGFLGLVLAMSLRSRILIAVSASLLLSPYLLLVVMNII</sequence>
<dbReference type="AlphaFoldDB" id="A0A1G8RCH3"/>
<dbReference type="STRING" id="86666.SAMN04490247_0951"/>
<dbReference type="Proteomes" id="UP000199225">
    <property type="component" value="Unassembled WGS sequence"/>
</dbReference>
<protein>
    <submittedName>
        <fullName evidence="2">Uncharacterized protein</fullName>
    </submittedName>
</protein>
<reference evidence="3" key="1">
    <citation type="submission" date="2016-10" db="EMBL/GenBank/DDBJ databases">
        <authorList>
            <person name="Varghese N."/>
            <person name="Submissions S."/>
        </authorList>
    </citation>
    <scope>NUCLEOTIDE SEQUENCE [LARGE SCALE GENOMIC DNA]</scope>
    <source>
        <strain evidence="3">DSM 4771</strain>
    </source>
</reference>
<name>A0A1G8RCH3_9BACI</name>
<evidence type="ECO:0000313" key="3">
    <source>
        <dbReference type="Proteomes" id="UP000199225"/>
    </source>
</evidence>
<evidence type="ECO:0000256" key="1">
    <source>
        <dbReference type="SAM" id="Phobius"/>
    </source>
</evidence>